<dbReference type="AlphaFoldDB" id="A0A9W9WS94"/>
<dbReference type="EMBL" id="JAPWDO010000004">
    <property type="protein sequence ID" value="KAJ5472709.1"/>
    <property type="molecule type" value="Genomic_DNA"/>
</dbReference>
<sequence>HTYIRKLEYHILVPYEVLDWIARKHRKSPEKYSTDNFIRKDNDLAFQTAIVSLFQELQSWDQNSRLRLNLAIRGRRRGLAPEPHTQHSEIAADYRWDYRDGQRGSSRICRIYLLFCALKSSLF</sequence>
<comment type="caution">
    <text evidence="1">The sequence shown here is derived from an EMBL/GenBank/DDBJ whole genome shotgun (WGS) entry which is preliminary data.</text>
</comment>
<name>A0A9W9WS94_9EURO</name>
<dbReference type="OrthoDB" id="4802432at2759"/>
<gene>
    <name evidence="1" type="ORF">N7530_006710</name>
</gene>
<accession>A0A9W9WS94</accession>
<evidence type="ECO:0000313" key="1">
    <source>
        <dbReference type="EMBL" id="KAJ5472709.1"/>
    </source>
</evidence>
<dbReference type="Proteomes" id="UP001147760">
    <property type="component" value="Unassembled WGS sequence"/>
</dbReference>
<feature type="non-terminal residue" evidence="1">
    <location>
        <position position="1"/>
    </location>
</feature>
<protein>
    <submittedName>
        <fullName evidence="1">Uncharacterized protein</fullName>
    </submittedName>
</protein>
<reference evidence="1" key="1">
    <citation type="submission" date="2022-12" db="EMBL/GenBank/DDBJ databases">
        <authorList>
            <person name="Petersen C."/>
        </authorList>
    </citation>
    <scope>NUCLEOTIDE SEQUENCE</scope>
    <source>
        <strain evidence="1">IBT 17660</strain>
    </source>
</reference>
<evidence type="ECO:0000313" key="2">
    <source>
        <dbReference type="Proteomes" id="UP001147760"/>
    </source>
</evidence>
<reference evidence="1" key="2">
    <citation type="journal article" date="2023" name="IMA Fungus">
        <title>Comparative genomic study of the Penicillium genus elucidates a diverse pangenome and 15 lateral gene transfer events.</title>
        <authorList>
            <person name="Petersen C."/>
            <person name="Sorensen T."/>
            <person name="Nielsen M.R."/>
            <person name="Sondergaard T.E."/>
            <person name="Sorensen J.L."/>
            <person name="Fitzpatrick D.A."/>
            <person name="Frisvad J.C."/>
            <person name="Nielsen K.L."/>
        </authorList>
    </citation>
    <scope>NUCLEOTIDE SEQUENCE</scope>
    <source>
        <strain evidence="1">IBT 17660</strain>
    </source>
</reference>
<proteinExistence type="predicted"/>
<organism evidence="1 2">
    <name type="scientific">Penicillium desertorum</name>
    <dbReference type="NCBI Taxonomy" id="1303715"/>
    <lineage>
        <taxon>Eukaryota</taxon>
        <taxon>Fungi</taxon>
        <taxon>Dikarya</taxon>
        <taxon>Ascomycota</taxon>
        <taxon>Pezizomycotina</taxon>
        <taxon>Eurotiomycetes</taxon>
        <taxon>Eurotiomycetidae</taxon>
        <taxon>Eurotiales</taxon>
        <taxon>Aspergillaceae</taxon>
        <taxon>Penicillium</taxon>
    </lineage>
</organism>
<keyword evidence="2" id="KW-1185">Reference proteome</keyword>